<dbReference type="RefSeq" id="WP_152593677.1">
    <property type="nucleotide sequence ID" value="NZ_CP061844.1"/>
</dbReference>
<name>A0A099MDU4_9VIBR</name>
<dbReference type="eggNOG" id="ENOG5032RT1">
    <property type="taxonomic scope" value="Bacteria"/>
</dbReference>
<evidence type="ECO:0008006" key="3">
    <source>
        <dbReference type="Google" id="ProtNLM"/>
    </source>
</evidence>
<reference evidence="1 2" key="1">
    <citation type="submission" date="2014-04" db="EMBL/GenBank/DDBJ databases">
        <title>Genome sequencing of Vibrio navarrensis strains.</title>
        <authorList>
            <person name="Gladney L.M."/>
            <person name="Katz L.S."/>
            <person name="Marino-Ramirez L."/>
            <person name="Jordan I.K."/>
        </authorList>
    </citation>
    <scope>NUCLEOTIDE SEQUENCE [LARGE SCALE GENOMIC DNA]</scope>
    <source>
        <strain evidence="1 2">ATCC 51183</strain>
    </source>
</reference>
<dbReference type="Proteomes" id="UP000029994">
    <property type="component" value="Unassembled WGS sequence"/>
</dbReference>
<dbReference type="AlphaFoldDB" id="A0A099MDU4"/>
<dbReference type="STRING" id="29495.EA26_10570"/>
<organism evidence="1 2">
    <name type="scientific">Vibrio navarrensis</name>
    <dbReference type="NCBI Taxonomy" id="29495"/>
    <lineage>
        <taxon>Bacteria</taxon>
        <taxon>Pseudomonadati</taxon>
        <taxon>Pseudomonadota</taxon>
        <taxon>Gammaproteobacteria</taxon>
        <taxon>Vibrionales</taxon>
        <taxon>Vibrionaceae</taxon>
        <taxon>Vibrio</taxon>
    </lineage>
</organism>
<proteinExistence type="predicted"/>
<dbReference type="EMBL" id="JMCG01000001">
    <property type="protein sequence ID" value="KGK11724.1"/>
    <property type="molecule type" value="Genomic_DNA"/>
</dbReference>
<protein>
    <recommendedName>
        <fullName evidence="3">Lipoprotein</fullName>
    </recommendedName>
</protein>
<sequence>MLSRIYVRMTTSGRFILGLLGMLLLLTGCSNKMVYNHLDWVVLEYIDDYVTLTDEQEELVEERLDVLLQWHRESELPIYLSQLQLLSTLTETQLSKPFLVAQREALTQHRYRIAQKLAPDLYALALSLSQAQQDELLKNMAKAHRKRDEKYADLNEKEIRERYQEFFVEGAEEWLGELTPAQQALIKQWSQEVTITTADWRAYRAALRQAVEELFKHKQDPHDFQQHLTRLLLDPESYHGDAFKQKLQSNVDLADGYILQIARSMNAAQWRHFHREISDWQELASELHAQVSANR</sequence>
<gene>
    <name evidence="1" type="ORF">EA26_10570</name>
</gene>
<dbReference type="PROSITE" id="PS51257">
    <property type="entry name" value="PROKAR_LIPOPROTEIN"/>
    <property type="match status" value="1"/>
</dbReference>
<dbReference type="GeneID" id="43683619"/>
<dbReference type="InterPro" id="IPR016875">
    <property type="entry name" value="UCP028200"/>
</dbReference>
<evidence type="ECO:0000313" key="1">
    <source>
        <dbReference type="EMBL" id="KGK11724.1"/>
    </source>
</evidence>
<dbReference type="Pfam" id="PF19795">
    <property type="entry name" value="DUF6279"/>
    <property type="match status" value="1"/>
</dbReference>
<evidence type="ECO:0000313" key="2">
    <source>
        <dbReference type="Proteomes" id="UP000029994"/>
    </source>
</evidence>
<accession>A0A099MDU4</accession>
<dbReference type="PIRSF" id="PIRSF028200">
    <property type="entry name" value="UCP028200"/>
    <property type="match status" value="1"/>
</dbReference>
<keyword evidence="2" id="KW-1185">Reference proteome</keyword>
<comment type="caution">
    <text evidence="1">The sequence shown here is derived from an EMBL/GenBank/DDBJ whole genome shotgun (WGS) entry which is preliminary data.</text>
</comment>